<dbReference type="AlphaFoldDB" id="A0A1V0GSS1"/>
<evidence type="ECO:0000259" key="2">
    <source>
        <dbReference type="PROSITE" id="PS51913"/>
    </source>
</evidence>
<dbReference type="KEGG" id="pye:A6J80_11180"/>
<evidence type="ECO:0000256" key="1">
    <source>
        <dbReference type="ARBA" id="ARBA00023163"/>
    </source>
</evidence>
<keyword evidence="4" id="KW-1185">Reference proteome</keyword>
<keyword evidence="1" id="KW-0804">Transcription</keyword>
<dbReference type="InterPro" id="IPR007759">
    <property type="entry name" value="Asxl_HARE-HTH"/>
</dbReference>
<dbReference type="PROSITE" id="PS51913">
    <property type="entry name" value="HTH_HARE"/>
    <property type="match status" value="1"/>
</dbReference>
<evidence type="ECO:0000313" key="4">
    <source>
        <dbReference type="Proteomes" id="UP000191257"/>
    </source>
</evidence>
<gene>
    <name evidence="3" type="ORF">A6J80_11180</name>
</gene>
<name>A0A1V0GSS1_9RHOB</name>
<dbReference type="Proteomes" id="UP000191257">
    <property type="component" value="Chromosome"/>
</dbReference>
<reference evidence="3" key="1">
    <citation type="submission" date="2017-12" db="EMBL/GenBank/DDBJ databases">
        <title>FDA dAtabase for Regulatory Grade micrObial Sequences (FDA-ARGOS): Supporting development and validation of Infectious Disease Dx tests.</title>
        <authorList>
            <person name="Campos J."/>
            <person name="Goldberg B."/>
            <person name="Tallon L."/>
            <person name="Sadzewicz L."/>
            <person name="Sengamalay N."/>
            <person name="Ott S."/>
            <person name="Godinez A."/>
            <person name="Nagaraj S."/>
            <person name="Vyas G."/>
            <person name="Aluvathingal J."/>
            <person name="Nadendla S."/>
            <person name="Geyer C."/>
            <person name="Nandy P."/>
            <person name="Hobson J."/>
            <person name="Sichtig H."/>
        </authorList>
    </citation>
    <scope>NUCLEOTIDE SEQUENCE</scope>
    <source>
        <strain evidence="3">FDAARGOS_252</strain>
    </source>
</reference>
<dbReference type="EMBL" id="CP020442">
    <property type="protein sequence ID" value="ARC36868.1"/>
    <property type="molecule type" value="Genomic_DNA"/>
</dbReference>
<evidence type="ECO:0000313" key="3">
    <source>
        <dbReference type="EMBL" id="ARC36868.1"/>
    </source>
</evidence>
<dbReference type="Pfam" id="PF05066">
    <property type="entry name" value="HARE-HTH"/>
    <property type="match status" value="1"/>
</dbReference>
<organism evidence="3 4">
    <name type="scientific">Paracoccus yeei</name>
    <dbReference type="NCBI Taxonomy" id="147645"/>
    <lineage>
        <taxon>Bacteria</taxon>
        <taxon>Pseudomonadati</taxon>
        <taxon>Pseudomonadota</taxon>
        <taxon>Alphaproteobacteria</taxon>
        <taxon>Rhodobacterales</taxon>
        <taxon>Paracoccaceae</taxon>
        <taxon>Paracoccus</taxon>
    </lineage>
</organism>
<dbReference type="GO" id="GO:0006355">
    <property type="term" value="P:regulation of DNA-templated transcription"/>
    <property type="evidence" value="ECO:0007669"/>
    <property type="project" value="InterPro"/>
</dbReference>
<protein>
    <recommendedName>
        <fullName evidence="2">HTH HARE-type domain-containing protein</fullName>
    </recommendedName>
</protein>
<sequence length="314" mass="36242">MAETVLRAARRPLTSKAILKAARQADLLPYRLYGATQHKTLQARISTDILEYRDRSNFFRTAPGKFFLREFLEDKTISPEFRKEVFARRRTRDLIRGPILVTKTDTLKSKFRDRKTIVADDLMLFDGPNSIFYHDDPRKRGDDIAAIWVFSIVRRGNYLLSFRCGNYRDFRDSFSQKRSVGFSSVVSEHYRDLFNFSDFGISDCGVSAVSADLNIAIRERPGLEKQFPHEIKAFMISEDRGRPCAVAVLEICAPDWFEPVNPSLSINDVTWMRSDVCPNNLDDFDPWSQAFFEECLMSKVRDAALKKNDHLPLS</sequence>
<accession>A0A1V0GSS1</accession>
<proteinExistence type="predicted"/>
<feature type="domain" description="HTH HARE-type" evidence="2">
    <location>
        <begin position="1"/>
        <end position="71"/>
    </location>
</feature>